<organism evidence="2 3">
    <name type="scientific">Blautia obeum</name>
    <dbReference type="NCBI Taxonomy" id="40520"/>
    <lineage>
        <taxon>Bacteria</taxon>
        <taxon>Bacillati</taxon>
        <taxon>Bacillota</taxon>
        <taxon>Clostridia</taxon>
        <taxon>Lachnospirales</taxon>
        <taxon>Lachnospiraceae</taxon>
        <taxon>Blautia</taxon>
    </lineage>
</organism>
<accession>A0A414I3X4</accession>
<evidence type="ECO:0000313" key="3">
    <source>
        <dbReference type="Proteomes" id="UP000284644"/>
    </source>
</evidence>
<comment type="caution">
    <text evidence="2">The sequence shown here is derived from an EMBL/GenBank/DDBJ whole genome shotgun (WGS) entry which is preliminary data.</text>
</comment>
<dbReference type="AlphaFoldDB" id="A0A414I3X4"/>
<dbReference type="Proteomes" id="UP000284644">
    <property type="component" value="Unassembled WGS sequence"/>
</dbReference>
<dbReference type="Gene3D" id="1.10.10.10">
    <property type="entry name" value="Winged helix-like DNA-binding domain superfamily/Winged helix DNA-binding domain"/>
    <property type="match status" value="1"/>
</dbReference>
<reference evidence="2 3" key="1">
    <citation type="submission" date="2018-08" db="EMBL/GenBank/DDBJ databases">
        <title>A genome reference for cultivated species of the human gut microbiota.</title>
        <authorList>
            <person name="Zou Y."/>
            <person name="Xue W."/>
            <person name="Luo G."/>
        </authorList>
    </citation>
    <scope>NUCLEOTIDE SEQUENCE [LARGE SCALE GENOMIC DNA]</scope>
    <source>
        <strain evidence="2 3">AM29-25AC</strain>
    </source>
</reference>
<dbReference type="InterPro" id="IPR036388">
    <property type="entry name" value="WH-like_DNA-bd_sf"/>
</dbReference>
<dbReference type="EMBL" id="QSJW01000014">
    <property type="protein sequence ID" value="RHE09582.1"/>
    <property type="molecule type" value="Genomic_DNA"/>
</dbReference>
<name>A0A414I3X4_9FIRM</name>
<gene>
    <name evidence="2" type="ORF">DW767_16890</name>
</gene>
<proteinExistence type="predicted"/>
<dbReference type="NCBIfam" id="TIGR01610">
    <property type="entry name" value="phage_O_Nterm"/>
    <property type="match status" value="1"/>
</dbReference>
<feature type="domain" description="Bacteriophage lambda Replication protein O N-terminal" evidence="1">
    <location>
        <begin position="5"/>
        <end position="103"/>
    </location>
</feature>
<dbReference type="InterPro" id="IPR006497">
    <property type="entry name" value="Phage_lambda_VrpO_N"/>
</dbReference>
<protein>
    <recommendedName>
        <fullName evidence="1">Bacteriophage lambda Replication protein O N-terminal domain-containing protein</fullName>
    </recommendedName>
</protein>
<dbReference type="GO" id="GO:0006260">
    <property type="term" value="P:DNA replication"/>
    <property type="evidence" value="ECO:0007669"/>
    <property type="project" value="InterPro"/>
</dbReference>
<dbReference type="RefSeq" id="WP_118045886.1">
    <property type="nucleotide sequence ID" value="NZ_QSJW01000014.1"/>
</dbReference>
<dbReference type="Pfam" id="PF04492">
    <property type="entry name" value="Phage_rep_O"/>
    <property type="match status" value="1"/>
</dbReference>
<evidence type="ECO:0000259" key="1">
    <source>
        <dbReference type="Pfam" id="PF04492"/>
    </source>
</evidence>
<evidence type="ECO:0000313" key="2">
    <source>
        <dbReference type="EMBL" id="RHE09582.1"/>
    </source>
</evidence>
<sequence length="252" mass="28975">MASPQIENGYTTIANEILDHLYKQPLNGTELKVVMCILRYTFGFRRKSHKLSASFIAKWGSCDVSSVKRALKHLRAMKIVICINDEKRGVTAELKLNKDYEQWKLTGGENATSVKNATGGENATGLVAEMTPELVAELPYKKRKKENKNIKTKSYDDFFEKVWKSYPRKLNKSAVTRKAKKELYEAGEEVVLRAINSYIAEIQENGTTERYIMYGSTFFNARWRDYIKEPELRVEVTAEEPAEKPIDLWSEE</sequence>